<dbReference type="Gene3D" id="3.40.50.150">
    <property type="entry name" value="Vaccinia Virus protein VP39"/>
    <property type="match status" value="1"/>
</dbReference>
<dbReference type="GO" id="GO:0032259">
    <property type="term" value="P:methylation"/>
    <property type="evidence" value="ECO:0007669"/>
    <property type="project" value="UniProtKB-KW"/>
</dbReference>
<dbReference type="KEGG" id="mrk:FIT61_02655"/>
<sequence length="299" mass="34217">MSSRVCEICGCHDNKIIYEGYVRNGSFGNMSSEPTKVFECLSCAVQRLEETACYSDEIYESEGYRSILKEGLDSDSFFSEHDKLQLERLRLIEPSILRNKVVADIGCAAGSFLDHISGLTRDIIAVEPCQTYHQSLLKRGYQVYNSCEGLAGAKHLNVDYFFSFSVIEHVLNPLKFLQAISRVMNSSSTLIISTPNRNDLLMKILPKDYQNFFYRRVHRWYFDEISLKKCANLAGLKVIKSKCVHRFGLANTLLWLRDRKPSGQVAFASIDENLDQAWKNNLENNGLGDYLYLWLEKSN</sequence>
<dbReference type="RefSeq" id="WP_139883057.1">
    <property type="nucleotide sequence ID" value="NZ_CP040986.1"/>
</dbReference>
<accession>A0AAE6FT63</accession>
<evidence type="ECO:0000313" key="1">
    <source>
        <dbReference type="EMBL" id="QDD13361.1"/>
    </source>
</evidence>
<proteinExistence type="predicted"/>
<keyword evidence="1" id="KW-0489">Methyltransferase</keyword>
<organism evidence="1 2">
    <name type="scientific">Candidatus Methylopumilus rimovensis</name>
    <dbReference type="NCBI Taxonomy" id="2588535"/>
    <lineage>
        <taxon>Bacteria</taxon>
        <taxon>Pseudomonadati</taxon>
        <taxon>Pseudomonadota</taxon>
        <taxon>Betaproteobacteria</taxon>
        <taxon>Nitrosomonadales</taxon>
        <taxon>Methylophilaceae</taxon>
        <taxon>Candidatus Methylopumilus</taxon>
    </lineage>
</organism>
<reference evidence="1 2" key="1">
    <citation type="journal article" date="2019" name="ISME J.">
        <title>Evolution in action: habitat transition from sediment to the pelagial leads to genome streamlining in Methylophilaceae.</title>
        <authorList>
            <person name="Salcher M."/>
            <person name="Schaefle D."/>
            <person name="Kaspar M."/>
            <person name="Neuenschwander S.M."/>
            <person name="Ghai R."/>
        </authorList>
    </citation>
    <scope>NUCLEOTIDE SEQUENCE [LARGE SCALE GENOMIC DNA]</scope>
    <source>
        <strain evidence="1 2">MMS-RI-1</strain>
    </source>
</reference>
<dbReference type="GO" id="GO:0008168">
    <property type="term" value="F:methyltransferase activity"/>
    <property type="evidence" value="ECO:0007669"/>
    <property type="project" value="UniProtKB-KW"/>
</dbReference>
<dbReference type="EMBL" id="CP040986">
    <property type="protein sequence ID" value="QDD13361.1"/>
    <property type="molecule type" value="Genomic_DNA"/>
</dbReference>
<evidence type="ECO:0000313" key="2">
    <source>
        <dbReference type="Proteomes" id="UP000312102"/>
    </source>
</evidence>
<keyword evidence="1" id="KW-0808">Transferase</keyword>
<dbReference type="InterPro" id="IPR029063">
    <property type="entry name" value="SAM-dependent_MTases_sf"/>
</dbReference>
<name>A0AAE6FT63_9PROT</name>
<protein>
    <submittedName>
        <fullName evidence="1">Class I SAM-dependent methyltransferase</fullName>
    </submittedName>
</protein>
<dbReference type="AlphaFoldDB" id="A0AAE6FT63"/>
<gene>
    <name evidence="1" type="ORF">FIT61_02655</name>
</gene>
<dbReference type="Pfam" id="PF13489">
    <property type="entry name" value="Methyltransf_23"/>
    <property type="match status" value="1"/>
</dbReference>
<dbReference type="SUPFAM" id="SSF53335">
    <property type="entry name" value="S-adenosyl-L-methionine-dependent methyltransferases"/>
    <property type="match status" value="1"/>
</dbReference>
<dbReference type="Proteomes" id="UP000312102">
    <property type="component" value="Chromosome"/>
</dbReference>
<keyword evidence="2" id="KW-1185">Reference proteome</keyword>